<keyword evidence="6" id="KW-0547">Nucleotide-binding</keyword>
<evidence type="ECO:0000256" key="8">
    <source>
        <dbReference type="ARBA" id="ARBA00022801"/>
    </source>
</evidence>
<comment type="subcellular location">
    <subcellularLocation>
        <location evidence="2">Chromosome</location>
        <location evidence="2">Telomere</location>
    </subcellularLocation>
    <subcellularLocation>
        <location evidence="1">Nucleus</location>
    </subcellularLocation>
</comment>
<evidence type="ECO:0000256" key="7">
    <source>
        <dbReference type="ARBA" id="ARBA00022763"/>
    </source>
</evidence>
<comment type="catalytic activity">
    <reaction evidence="17">
        <text>ATP + H2O = ADP + phosphate + H(+)</text>
        <dbReference type="Rhea" id="RHEA:13065"/>
        <dbReference type="ChEBI" id="CHEBI:15377"/>
        <dbReference type="ChEBI" id="CHEBI:15378"/>
        <dbReference type="ChEBI" id="CHEBI:30616"/>
        <dbReference type="ChEBI" id="CHEBI:43474"/>
        <dbReference type="ChEBI" id="CHEBI:456216"/>
        <dbReference type="EC" id="3.6.4.12"/>
    </reaction>
</comment>
<dbReference type="InterPro" id="IPR036361">
    <property type="entry name" value="SAP_dom_sf"/>
</dbReference>
<dbReference type="InterPro" id="IPR005161">
    <property type="entry name" value="Ku_N"/>
</dbReference>
<dbReference type="GO" id="GO:0000781">
    <property type="term" value="C:chromosome, telomeric region"/>
    <property type="evidence" value="ECO:0007669"/>
    <property type="project" value="UniProtKB-SubCell"/>
</dbReference>
<dbReference type="NCBIfam" id="TIGR00578">
    <property type="entry name" value="ku70"/>
    <property type="match status" value="1"/>
</dbReference>
<dbReference type="CDD" id="cd00788">
    <property type="entry name" value="KU70"/>
    <property type="match status" value="1"/>
</dbReference>
<evidence type="ECO:0000313" key="20">
    <source>
        <dbReference type="EMBL" id="KAG0005266.1"/>
    </source>
</evidence>
<dbReference type="Gene3D" id="1.10.1600.10">
    <property type="match status" value="1"/>
</dbReference>
<feature type="region of interest" description="Disordered" evidence="18">
    <location>
        <begin position="1"/>
        <end position="27"/>
    </location>
</feature>
<dbReference type="EC" id="3.6.4.12" evidence="4"/>
<gene>
    <name evidence="20" type="primary">XRCC6</name>
    <name evidence="20" type="ORF">BGZ65_011552</name>
</gene>
<feature type="region of interest" description="Disordered" evidence="18">
    <location>
        <begin position="544"/>
        <end position="583"/>
    </location>
</feature>
<evidence type="ECO:0000256" key="12">
    <source>
        <dbReference type="ARBA" id="ARBA00023125"/>
    </source>
</evidence>
<evidence type="ECO:0000256" key="11">
    <source>
        <dbReference type="ARBA" id="ARBA00022895"/>
    </source>
</evidence>
<dbReference type="Pfam" id="PF03730">
    <property type="entry name" value="Ku_C"/>
    <property type="match status" value="1"/>
</dbReference>
<keyword evidence="21" id="KW-1185">Reference proteome</keyword>
<keyword evidence="11" id="KW-0779">Telomere</keyword>
<dbReference type="Pfam" id="PF03731">
    <property type="entry name" value="Ku_N"/>
    <property type="match status" value="1"/>
</dbReference>
<dbReference type="CDD" id="cd01458">
    <property type="entry name" value="vWA_ku"/>
    <property type="match status" value="1"/>
</dbReference>
<evidence type="ECO:0000256" key="2">
    <source>
        <dbReference type="ARBA" id="ARBA00004574"/>
    </source>
</evidence>
<dbReference type="Proteomes" id="UP000749646">
    <property type="component" value="Unassembled WGS sequence"/>
</dbReference>
<dbReference type="InterPro" id="IPR006164">
    <property type="entry name" value="DNA_bd_Ku70/Ku80"/>
</dbReference>
<evidence type="ECO:0000256" key="9">
    <source>
        <dbReference type="ARBA" id="ARBA00022806"/>
    </source>
</evidence>
<evidence type="ECO:0000256" key="3">
    <source>
        <dbReference type="ARBA" id="ARBA00005240"/>
    </source>
</evidence>
<dbReference type="GO" id="GO:0043564">
    <property type="term" value="C:Ku70:Ku80 complex"/>
    <property type="evidence" value="ECO:0007669"/>
    <property type="project" value="InterPro"/>
</dbReference>
<dbReference type="SUPFAM" id="SSF68906">
    <property type="entry name" value="SAP domain"/>
    <property type="match status" value="1"/>
</dbReference>
<name>A0A9P6MKH7_9FUNG</name>
<dbReference type="InterPro" id="IPR016194">
    <property type="entry name" value="SPOC-like_C_dom_sf"/>
</dbReference>
<evidence type="ECO:0000256" key="1">
    <source>
        <dbReference type="ARBA" id="ARBA00004123"/>
    </source>
</evidence>
<dbReference type="FunFam" id="2.40.290.10:FF:000001">
    <property type="entry name" value="X-ray repair cross complementing 6"/>
    <property type="match status" value="1"/>
</dbReference>
<dbReference type="InterPro" id="IPR036465">
    <property type="entry name" value="vWFA_dom_sf"/>
</dbReference>
<dbReference type="GO" id="GO:0000723">
    <property type="term" value="P:telomere maintenance"/>
    <property type="evidence" value="ECO:0007669"/>
    <property type="project" value="InterPro"/>
</dbReference>
<dbReference type="AlphaFoldDB" id="A0A9P6MKH7"/>
<evidence type="ECO:0000256" key="14">
    <source>
        <dbReference type="ARBA" id="ARBA00023204"/>
    </source>
</evidence>
<dbReference type="Gene3D" id="4.10.970.10">
    <property type="entry name" value="Ku70, bridge and pillars"/>
    <property type="match status" value="1"/>
</dbReference>
<feature type="domain" description="Ku" evidence="19">
    <location>
        <begin position="318"/>
        <end position="462"/>
    </location>
</feature>
<dbReference type="SUPFAM" id="SSF100939">
    <property type="entry name" value="SPOC domain-like"/>
    <property type="match status" value="1"/>
</dbReference>
<sequence>MSSSSSWRSKYDDDDDEENENILTDAQETQWSSRDSILFVIDCSPAMLKPSEDGETPFYTAIKCAMTVQLNKIISSDSDLVGIVLYGTEKSKNPNNFQHIYVLQDLETPDVNKIQQLEAIDDTSCTAASETINFNDEFGTSNGKYTLGEIFWTATNMFGTSAQRVGSKRLFLFTNEDDPHAEDISLRSASKVRAKDLQEFGIKIELFDIDKPGEEFNRRTFYKDILIDGIDDDDEEGVPSENTSAKLDELLQRVQRKEVKKRSMFNIPLKLAPGLEIGVKGYNLVLTQTKGLHRNVYTLGEAVREVQTVTKWICADTTQYLSSADLKYYWEFGGVKVVFTKEEVAAMKTFGPPGLALIGFKPRSVVKMHYNINHAMFLYPDEKSYEGSTRAFSSLLKAMSEMDKVAICSFTQRVGYSTRLVALVPQMEVVGSNGQEQPPGLQLIPLPWADDIRPLPIETDYTPPTELIDAAKAIISKLNMKKGFHPDNYENPSLQKHYKVLQATALNQRDTDIDDKTLPKTEQMHGRAGAYIQQFKDIAGTVELPESTPSLGASATSSKRASQSQSQESTSSKRAKSSQPGDSASLLADIRAKYDNDELNKATVAVLKEFLRSVNLKPNGSKKADLISQVEGYFVN</sequence>
<dbReference type="InterPro" id="IPR047087">
    <property type="entry name" value="KU70_core_dom"/>
</dbReference>
<organism evidence="20 21">
    <name type="scientific">Modicella reniformis</name>
    <dbReference type="NCBI Taxonomy" id="1440133"/>
    <lineage>
        <taxon>Eukaryota</taxon>
        <taxon>Fungi</taxon>
        <taxon>Fungi incertae sedis</taxon>
        <taxon>Mucoromycota</taxon>
        <taxon>Mortierellomycotina</taxon>
        <taxon>Mortierellomycetes</taxon>
        <taxon>Mortierellales</taxon>
        <taxon>Mortierellaceae</taxon>
        <taxon>Modicella</taxon>
    </lineage>
</organism>
<dbReference type="Gene3D" id="2.40.290.10">
    <property type="match status" value="1"/>
</dbReference>
<evidence type="ECO:0000256" key="15">
    <source>
        <dbReference type="ARBA" id="ARBA00023242"/>
    </source>
</evidence>
<evidence type="ECO:0000256" key="17">
    <source>
        <dbReference type="ARBA" id="ARBA00047995"/>
    </source>
</evidence>
<keyword evidence="9" id="KW-0347">Helicase</keyword>
<evidence type="ECO:0000256" key="6">
    <source>
        <dbReference type="ARBA" id="ARBA00022741"/>
    </source>
</evidence>
<dbReference type="PANTHER" id="PTHR12604">
    <property type="entry name" value="KU AUTOANTIGEN DNA HELICASE"/>
    <property type="match status" value="1"/>
</dbReference>
<dbReference type="OrthoDB" id="3249161at2759"/>
<protein>
    <recommendedName>
        <fullName evidence="5">ATP-dependent DNA helicase II subunit 1</fullName>
        <ecNumber evidence="4">3.6.4.12</ecNumber>
    </recommendedName>
    <alternativeName>
        <fullName evidence="16">ATP-dependent DNA helicase II subunit Ku70</fullName>
    </alternativeName>
</protein>
<dbReference type="PIRSF" id="PIRSF003033">
    <property type="entry name" value="Ku70"/>
    <property type="match status" value="1"/>
</dbReference>
<keyword evidence="15" id="KW-0539">Nucleus</keyword>
<evidence type="ECO:0000256" key="5">
    <source>
        <dbReference type="ARBA" id="ARBA00021796"/>
    </source>
</evidence>
<dbReference type="GO" id="GO:0042162">
    <property type="term" value="F:telomeric DNA binding"/>
    <property type="evidence" value="ECO:0007669"/>
    <property type="project" value="InterPro"/>
</dbReference>
<evidence type="ECO:0000256" key="18">
    <source>
        <dbReference type="SAM" id="MobiDB-lite"/>
    </source>
</evidence>
<evidence type="ECO:0000256" key="4">
    <source>
        <dbReference type="ARBA" id="ARBA00012551"/>
    </source>
</evidence>
<dbReference type="GO" id="GO:0006310">
    <property type="term" value="P:DNA recombination"/>
    <property type="evidence" value="ECO:0007669"/>
    <property type="project" value="UniProtKB-KW"/>
</dbReference>
<comment type="caution">
    <text evidence="20">The sequence shown here is derived from an EMBL/GenBank/DDBJ whole genome shotgun (WGS) entry which is preliminary data.</text>
</comment>
<dbReference type="EMBL" id="JAAAHW010000199">
    <property type="protein sequence ID" value="KAG0005266.1"/>
    <property type="molecule type" value="Genomic_DNA"/>
</dbReference>
<dbReference type="InterPro" id="IPR005160">
    <property type="entry name" value="Ku_C"/>
</dbReference>
<keyword evidence="8" id="KW-0378">Hydrolase</keyword>
<dbReference type="PANTHER" id="PTHR12604:SF2">
    <property type="entry name" value="X-RAY REPAIR CROSS-COMPLEMENTING PROTEIN 6"/>
    <property type="match status" value="1"/>
</dbReference>
<dbReference type="InterPro" id="IPR027388">
    <property type="entry name" value="Ku70_bridge/pillars_dom_sf"/>
</dbReference>
<dbReference type="InterPro" id="IPR006165">
    <property type="entry name" value="Ku70"/>
</dbReference>
<feature type="compositionally biased region" description="Low complexity" evidence="18">
    <location>
        <begin position="562"/>
        <end position="572"/>
    </location>
</feature>
<reference evidence="20" key="1">
    <citation type="journal article" date="2020" name="Fungal Divers.">
        <title>Resolving the Mortierellaceae phylogeny through synthesis of multi-gene phylogenetics and phylogenomics.</title>
        <authorList>
            <person name="Vandepol N."/>
            <person name="Liber J."/>
            <person name="Desiro A."/>
            <person name="Na H."/>
            <person name="Kennedy M."/>
            <person name="Barry K."/>
            <person name="Grigoriev I.V."/>
            <person name="Miller A.N."/>
            <person name="O'Donnell K."/>
            <person name="Stajich J.E."/>
            <person name="Bonito G."/>
        </authorList>
    </citation>
    <scope>NUCLEOTIDE SEQUENCE</scope>
    <source>
        <strain evidence="20">MES-2147</strain>
    </source>
</reference>
<accession>A0A9P6MKH7</accession>
<dbReference type="SUPFAM" id="SSF53300">
    <property type="entry name" value="vWA-like"/>
    <property type="match status" value="1"/>
</dbReference>
<evidence type="ECO:0000256" key="13">
    <source>
        <dbReference type="ARBA" id="ARBA00023172"/>
    </source>
</evidence>
<dbReference type="GO" id="GO:0003684">
    <property type="term" value="F:damaged DNA binding"/>
    <property type="evidence" value="ECO:0007669"/>
    <property type="project" value="InterPro"/>
</dbReference>
<keyword evidence="7" id="KW-0227">DNA damage</keyword>
<dbReference type="Pfam" id="PF02735">
    <property type="entry name" value="Ku"/>
    <property type="match status" value="1"/>
</dbReference>
<dbReference type="GO" id="GO:0003678">
    <property type="term" value="F:DNA helicase activity"/>
    <property type="evidence" value="ECO:0007669"/>
    <property type="project" value="UniProtKB-EC"/>
</dbReference>
<dbReference type="Gene3D" id="3.40.50.410">
    <property type="entry name" value="von Willebrand factor, type A domain"/>
    <property type="match status" value="1"/>
</dbReference>
<keyword evidence="10" id="KW-0067">ATP-binding</keyword>
<dbReference type="Gene3D" id="1.10.720.30">
    <property type="entry name" value="SAP domain"/>
    <property type="match status" value="1"/>
</dbReference>
<dbReference type="SMART" id="SM00559">
    <property type="entry name" value="Ku78"/>
    <property type="match status" value="1"/>
</dbReference>
<keyword evidence="14" id="KW-0234">DNA repair</keyword>
<evidence type="ECO:0000313" key="21">
    <source>
        <dbReference type="Proteomes" id="UP000749646"/>
    </source>
</evidence>
<dbReference type="GO" id="GO:0003690">
    <property type="term" value="F:double-stranded DNA binding"/>
    <property type="evidence" value="ECO:0007669"/>
    <property type="project" value="TreeGrafter"/>
</dbReference>
<comment type="similarity">
    <text evidence="3">Belongs to the ku70 family.</text>
</comment>
<evidence type="ECO:0000256" key="16">
    <source>
        <dbReference type="ARBA" id="ARBA00031811"/>
    </source>
</evidence>
<dbReference type="GO" id="GO:0016787">
    <property type="term" value="F:hydrolase activity"/>
    <property type="evidence" value="ECO:0007669"/>
    <property type="project" value="UniProtKB-KW"/>
</dbReference>
<keyword evidence="12" id="KW-0238">DNA-binding</keyword>
<evidence type="ECO:0000259" key="19">
    <source>
        <dbReference type="SMART" id="SM00559"/>
    </source>
</evidence>
<dbReference type="GO" id="GO:0006303">
    <property type="term" value="P:double-strand break repair via nonhomologous end joining"/>
    <property type="evidence" value="ECO:0007669"/>
    <property type="project" value="InterPro"/>
</dbReference>
<evidence type="ECO:0000256" key="10">
    <source>
        <dbReference type="ARBA" id="ARBA00022840"/>
    </source>
</evidence>
<proteinExistence type="inferred from homology"/>
<dbReference type="FunFam" id="3.40.50.410:FF:000080">
    <property type="entry name" value="X-ray repair-complementing defective repair in Chinese hamster cells 6"/>
    <property type="match status" value="1"/>
</dbReference>
<keyword evidence="13" id="KW-0233">DNA recombination</keyword>
<feature type="compositionally biased region" description="Polar residues" evidence="18">
    <location>
        <begin position="547"/>
        <end position="561"/>
    </location>
</feature>
<dbReference type="GO" id="GO:0005524">
    <property type="term" value="F:ATP binding"/>
    <property type="evidence" value="ECO:0007669"/>
    <property type="project" value="UniProtKB-KW"/>
</dbReference>
<keyword evidence="11" id="KW-0158">Chromosome</keyword>